<evidence type="ECO:0000313" key="3">
    <source>
        <dbReference type="Proteomes" id="UP001218071"/>
    </source>
</evidence>
<reference evidence="2 3" key="1">
    <citation type="submission" date="2020-10" db="EMBL/GenBank/DDBJ databases">
        <title>Complete genome sequence of Corynebacterium jeddahense DSM 45997, type strain of Corynebacterium jeddahense.</title>
        <authorList>
            <person name="Busche T."/>
            <person name="Kalinowski J."/>
            <person name="Ruckert C."/>
        </authorList>
    </citation>
    <scope>NUCLEOTIDE SEQUENCE [LARGE SCALE GENOMIC DNA]</scope>
    <source>
        <strain evidence="2 3">DSM 45997</strain>
    </source>
</reference>
<name>A0ABY7UN93_9CORY</name>
<keyword evidence="3" id="KW-1185">Reference proteome</keyword>
<gene>
    <name evidence="2" type="ORF">CJEDD_10305</name>
</gene>
<dbReference type="InterPro" id="IPR054507">
    <property type="entry name" value="CGL2689-like_C"/>
</dbReference>
<dbReference type="RefSeq" id="WP_052333814.1">
    <property type="nucleotide sequence ID" value="NZ_CBYN010000064.1"/>
</dbReference>
<evidence type="ECO:0000313" key="2">
    <source>
        <dbReference type="EMBL" id="WCZ39631.1"/>
    </source>
</evidence>
<feature type="domain" description="CGL2689-like C-terminal" evidence="1">
    <location>
        <begin position="132"/>
        <end position="229"/>
    </location>
</feature>
<proteinExistence type="predicted"/>
<dbReference type="Gene3D" id="1.10.1040.40">
    <property type="match status" value="1"/>
</dbReference>
<sequence length="233" mass="24718">MAPRLAVGAVFGPTPLALEFERAGHIVRPVDAEADPGAIAQVDLVLLDAPADQVRLAAGLLASHARPRQMFLHTVLEEGPQLLDDVETAQAIVMCAHNVFADVWVTSAADELGETVVGLLVAEVGGVSMRIDDTSRPVIAAAQELRALESVVRGDAFELLVQAVPDMEAVAAQFRDAPAGAPRAATPAQLDVLADALPEPGVRRLLVDLERRRGQQLGDTDTELWAMQKYEGG</sequence>
<accession>A0ABY7UN93</accession>
<protein>
    <submittedName>
        <fullName evidence="2">Rossmann-like domain protein</fullName>
    </submittedName>
</protein>
<evidence type="ECO:0000259" key="1">
    <source>
        <dbReference type="Pfam" id="PF22242"/>
    </source>
</evidence>
<organism evidence="2 3">
    <name type="scientific">Corynebacterium jeddahense</name>
    <dbReference type="NCBI Taxonomy" id="1414719"/>
    <lineage>
        <taxon>Bacteria</taxon>
        <taxon>Bacillati</taxon>
        <taxon>Actinomycetota</taxon>
        <taxon>Actinomycetes</taxon>
        <taxon>Mycobacteriales</taxon>
        <taxon>Corynebacteriaceae</taxon>
        <taxon>Corynebacterium</taxon>
    </lineage>
</organism>
<dbReference type="EMBL" id="CP063194">
    <property type="protein sequence ID" value="WCZ39631.1"/>
    <property type="molecule type" value="Genomic_DNA"/>
</dbReference>
<dbReference type="Pfam" id="PF22242">
    <property type="entry name" value="6PGD_like"/>
    <property type="match status" value="1"/>
</dbReference>
<dbReference type="Gene3D" id="3.40.50.720">
    <property type="entry name" value="NAD(P)-binding Rossmann-like Domain"/>
    <property type="match status" value="1"/>
</dbReference>
<dbReference type="Proteomes" id="UP001218071">
    <property type="component" value="Chromosome"/>
</dbReference>